<dbReference type="InterPro" id="IPR011004">
    <property type="entry name" value="Trimer_LpxA-like_sf"/>
</dbReference>
<dbReference type="AlphaFoldDB" id="A0A0D6JJ15"/>
<proteinExistence type="predicted"/>
<dbReference type="EMBL" id="LN829119">
    <property type="protein sequence ID" value="CPR21503.1"/>
    <property type="molecule type" value="Genomic_DNA"/>
</dbReference>
<organism evidence="1 2">
    <name type="scientific">Candidatus Filomicrobium marinum</name>
    <dbReference type="NCBI Taxonomy" id="1608628"/>
    <lineage>
        <taxon>Bacteria</taxon>
        <taxon>Pseudomonadati</taxon>
        <taxon>Pseudomonadota</taxon>
        <taxon>Alphaproteobacteria</taxon>
        <taxon>Hyphomicrobiales</taxon>
        <taxon>Hyphomicrobiaceae</taxon>
        <taxon>Filomicrobium</taxon>
    </lineage>
</organism>
<evidence type="ECO:0000313" key="1">
    <source>
        <dbReference type="EMBL" id="CPR21503.1"/>
    </source>
</evidence>
<dbReference type="KEGG" id="fiy:BN1229_v1_3078"/>
<dbReference type="InterPro" id="IPR047324">
    <property type="entry name" value="LbH_gamma_CA-like"/>
</dbReference>
<dbReference type="InterPro" id="IPR050484">
    <property type="entry name" value="Transf_Hexapept/Carb_Anhydrase"/>
</dbReference>
<name>A0A0D6JJ15_9HYPH</name>
<gene>
    <name evidence="1" type="ORF">YBN1229_v1_3078</name>
</gene>
<dbReference type="Proteomes" id="UP000033187">
    <property type="component" value="Chromosome 1"/>
</dbReference>
<accession>A0A0D6JJ15</accession>
<dbReference type="KEGG" id="fil:BN1229_v1_2836"/>
<evidence type="ECO:0008006" key="3">
    <source>
        <dbReference type="Google" id="ProtNLM"/>
    </source>
</evidence>
<dbReference type="SUPFAM" id="SSF51161">
    <property type="entry name" value="Trimeric LpxA-like enzymes"/>
    <property type="match status" value="1"/>
</dbReference>
<dbReference type="PANTHER" id="PTHR13061">
    <property type="entry name" value="DYNACTIN SUBUNIT P25"/>
    <property type="match status" value="1"/>
</dbReference>
<dbReference type="InterPro" id="IPR001451">
    <property type="entry name" value="Hexapep"/>
</dbReference>
<dbReference type="Pfam" id="PF00132">
    <property type="entry name" value="Hexapep"/>
    <property type="match status" value="1"/>
</dbReference>
<dbReference type="Gene3D" id="2.160.10.10">
    <property type="entry name" value="Hexapeptide repeat proteins"/>
    <property type="match status" value="1"/>
</dbReference>
<dbReference type="CDD" id="cd04645">
    <property type="entry name" value="LbH_gamma_CA_like"/>
    <property type="match status" value="1"/>
</dbReference>
<protein>
    <recommendedName>
        <fullName evidence="3">Gamma carbonic anhydrase family protein</fullName>
    </recommendedName>
</protein>
<keyword evidence="2" id="KW-1185">Reference proteome</keyword>
<evidence type="ECO:0000313" key="2">
    <source>
        <dbReference type="Proteomes" id="UP000033187"/>
    </source>
</evidence>
<sequence length="187" mass="20270">MCRFDINDDLMALFELDHQVRTPASGAYWVAPNAVVVGNVEIGDEASVWFGTVIRGDNEPIRIGDRSNIQDGCVLHTDPGFPMTIASDCTIGHMVMLHGCTIGTRSLIGIGSILLNGCIIGEGSLIGANTLIPEGKVIPPRSLVMGSPGRVVRELSEEDVAKFSLAAERYVENWKRFSDRMKPQAES</sequence>
<dbReference type="PANTHER" id="PTHR13061:SF29">
    <property type="entry name" value="GAMMA CARBONIC ANHYDRASE-LIKE 1, MITOCHONDRIAL-RELATED"/>
    <property type="match status" value="1"/>
</dbReference>
<reference evidence="2" key="1">
    <citation type="submission" date="2015-02" db="EMBL/GenBank/DDBJ databases">
        <authorList>
            <person name="Chooi Y.-H."/>
        </authorList>
    </citation>
    <scope>NUCLEOTIDE SEQUENCE [LARGE SCALE GENOMIC DNA]</scope>
    <source>
        <strain evidence="2">strain Y</strain>
    </source>
</reference>